<evidence type="ECO:0000313" key="2">
    <source>
        <dbReference type="EMBL" id="KFN44635.1"/>
    </source>
</evidence>
<proteinExistence type="predicted"/>
<dbReference type="SUPFAM" id="SSF53335">
    <property type="entry name" value="S-adenosyl-L-methionine-dependent methyltransferases"/>
    <property type="match status" value="1"/>
</dbReference>
<evidence type="ECO:0000313" key="3">
    <source>
        <dbReference type="Proteomes" id="UP000029385"/>
    </source>
</evidence>
<dbReference type="RefSeq" id="WP_022968805.1">
    <property type="nucleotide sequence ID" value="NZ_ATVD01000002.1"/>
</dbReference>
<keyword evidence="3" id="KW-1185">Reference proteome</keyword>
<evidence type="ECO:0000259" key="1">
    <source>
        <dbReference type="Pfam" id="PF08241"/>
    </source>
</evidence>
<sequence>MNDAERQLHNAHQRHYYETALDKPAMQVLDTPYVRRHVDRMIEHGGLQPGQHILEVGAGLGKFSLPLLQRGLDLTCNDLSPVMLERLRESAPRPVPTVACDIIDIGAHAKEKFDRAIGFFTLHHMVELDAVFAGIRSVLKPGAEICFSEPFGRNPLYLVQIALTPRMTLKAERGIFDMSDKVIHAAMRRAGLEPLPSASYGFAPPFVVNRGWGGRLEDALNGPRWLSFAHAFVMFRARNPG</sequence>
<name>A0A091BJX9_9GAMM</name>
<dbReference type="PATRIC" id="fig|1121015.4.peg.216"/>
<organism evidence="2 3">
    <name type="scientific">Arenimonas oryziterrae DSM 21050 = YC6267</name>
    <dbReference type="NCBI Taxonomy" id="1121015"/>
    <lineage>
        <taxon>Bacteria</taxon>
        <taxon>Pseudomonadati</taxon>
        <taxon>Pseudomonadota</taxon>
        <taxon>Gammaproteobacteria</taxon>
        <taxon>Lysobacterales</taxon>
        <taxon>Lysobacteraceae</taxon>
        <taxon>Arenimonas</taxon>
    </lineage>
</organism>
<dbReference type="InterPro" id="IPR029063">
    <property type="entry name" value="SAM-dependent_MTases_sf"/>
</dbReference>
<gene>
    <name evidence="2" type="ORF">N789_01095</name>
</gene>
<dbReference type="AlphaFoldDB" id="A0A091BJX9"/>
<feature type="domain" description="Methyltransferase type 11" evidence="1">
    <location>
        <begin position="54"/>
        <end position="146"/>
    </location>
</feature>
<comment type="caution">
    <text evidence="2">The sequence shown here is derived from an EMBL/GenBank/DDBJ whole genome shotgun (WGS) entry which is preliminary data.</text>
</comment>
<dbReference type="STRING" id="1121015.GCA_000420545_01165"/>
<accession>A0A091BJX9</accession>
<dbReference type="CDD" id="cd02440">
    <property type="entry name" value="AdoMet_MTases"/>
    <property type="match status" value="1"/>
</dbReference>
<reference evidence="2 3" key="1">
    <citation type="submission" date="2013-09" db="EMBL/GenBank/DDBJ databases">
        <title>Genome sequencing of Arenimonas oryziterrae.</title>
        <authorList>
            <person name="Chen F."/>
            <person name="Wang G."/>
        </authorList>
    </citation>
    <scope>NUCLEOTIDE SEQUENCE [LARGE SCALE GENOMIC DNA]</scope>
    <source>
        <strain evidence="2 3">YC6267</strain>
    </source>
</reference>
<dbReference type="PANTHER" id="PTHR43861:SF1">
    <property type="entry name" value="TRANS-ACONITATE 2-METHYLTRANSFERASE"/>
    <property type="match status" value="1"/>
</dbReference>
<dbReference type="InterPro" id="IPR013216">
    <property type="entry name" value="Methyltransf_11"/>
</dbReference>
<dbReference type="EMBL" id="AVCI01000001">
    <property type="protein sequence ID" value="KFN44635.1"/>
    <property type="molecule type" value="Genomic_DNA"/>
</dbReference>
<dbReference type="Proteomes" id="UP000029385">
    <property type="component" value="Unassembled WGS sequence"/>
</dbReference>
<protein>
    <recommendedName>
        <fullName evidence="1">Methyltransferase type 11 domain-containing protein</fullName>
    </recommendedName>
</protein>
<dbReference type="PANTHER" id="PTHR43861">
    <property type="entry name" value="TRANS-ACONITATE 2-METHYLTRANSFERASE-RELATED"/>
    <property type="match status" value="1"/>
</dbReference>
<dbReference type="Pfam" id="PF08241">
    <property type="entry name" value="Methyltransf_11"/>
    <property type="match status" value="1"/>
</dbReference>
<dbReference type="Gene3D" id="3.40.50.150">
    <property type="entry name" value="Vaccinia Virus protein VP39"/>
    <property type="match status" value="1"/>
</dbReference>
<dbReference type="eggNOG" id="COG2226">
    <property type="taxonomic scope" value="Bacteria"/>
</dbReference>
<dbReference type="GO" id="GO:0008757">
    <property type="term" value="F:S-adenosylmethionine-dependent methyltransferase activity"/>
    <property type="evidence" value="ECO:0007669"/>
    <property type="project" value="InterPro"/>
</dbReference>